<evidence type="ECO:0000313" key="1">
    <source>
        <dbReference type="EMBL" id="MDO1559822.1"/>
    </source>
</evidence>
<dbReference type="Pfam" id="PF05521">
    <property type="entry name" value="Phage_HCP"/>
    <property type="match status" value="1"/>
</dbReference>
<dbReference type="Gene3D" id="2.40.10.270">
    <property type="entry name" value="Bacteriophage SPP1 head-tail adaptor protein"/>
    <property type="match status" value="1"/>
</dbReference>
<sequence length="118" mass="12320">MAYLPPSAGALRERVRIERRSAAPDDMGNEVAAWAPQATGIPARIAPTKGGEGVQAGRLAGLSAFDITVRATSATNAIGPADRLVDERSGRSFNIKWAGCLDERGRFITILAEAGGAD</sequence>
<dbReference type="InterPro" id="IPR038666">
    <property type="entry name" value="SSP1_head-tail_sf"/>
</dbReference>
<dbReference type="Proteomes" id="UP001169063">
    <property type="component" value="Unassembled WGS sequence"/>
</dbReference>
<organism evidence="1 2">
    <name type="scientific">Peiella sedimenti</name>
    <dbReference type="NCBI Taxonomy" id="3061083"/>
    <lineage>
        <taxon>Bacteria</taxon>
        <taxon>Pseudomonadati</taxon>
        <taxon>Pseudomonadota</taxon>
        <taxon>Alphaproteobacteria</taxon>
        <taxon>Caulobacterales</taxon>
        <taxon>Caulobacteraceae</taxon>
        <taxon>Peiella</taxon>
    </lineage>
</organism>
<keyword evidence="2" id="KW-1185">Reference proteome</keyword>
<accession>A0ABT8SQT8</accession>
<proteinExistence type="predicted"/>
<protein>
    <submittedName>
        <fullName evidence="1">Head-tail adaptor protein</fullName>
    </submittedName>
</protein>
<comment type="caution">
    <text evidence="1">The sequence shown here is derived from an EMBL/GenBank/DDBJ whole genome shotgun (WGS) entry which is preliminary data.</text>
</comment>
<gene>
    <name evidence="1" type="ORF">Q0812_10330</name>
</gene>
<reference evidence="1" key="1">
    <citation type="submission" date="2023-07" db="EMBL/GenBank/DDBJ databases">
        <title>Brevundimonas soil sp. nov., isolated from the soil of chemical plant.</title>
        <authorList>
            <person name="Wu N."/>
        </authorList>
    </citation>
    <scope>NUCLEOTIDE SEQUENCE</scope>
    <source>
        <strain evidence="1">XZ-24</strain>
    </source>
</reference>
<dbReference type="RefSeq" id="WP_302110254.1">
    <property type="nucleotide sequence ID" value="NZ_JAUKTR010000004.1"/>
</dbReference>
<evidence type="ECO:0000313" key="2">
    <source>
        <dbReference type="Proteomes" id="UP001169063"/>
    </source>
</evidence>
<dbReference type="InterPro" id="IPR008767">
    <property type="entry name" value="Phage_SPP1_head-tail_adaptor"/>
</dbReference>
<dbReference type="EMBL" id="JAUKTR010000004">
    <property type="protein sequence ID" value="MDO1559822.1"/>
    <property type="molecule type" value="Genomic_DNA"/>
</dbReference>
<name>A0ABT8SQT8_9CAUL</name>